<dbReference type="InterPro" id="IPR003741">
    <property type="entry name" value="LUD_dom"/>
</dbReference>
<comment type="caution">
    <text evidence="2">The sequence shown here is derived from an EMBL/GenBank/DDBJ whole genome shotgun (WGS) entry which is preliminary data.</text>
</comment>
<evidence type="ECO:0000259" key="1">
    <source>
        <dbReference type="Pfam" id="PF02589"/>
    </source>
</evidence>
<proteinExistence type="predicted"/>
<name>A0A9X0QBS3_9BACT</name>
<keyword evidence="3" id="KW-1185">Reference proteome</keyword>
<gene>
    <name evidence="2" type="ORF">HDF14_001072</name>
</gene>
<evidence type="ECO:0000313" key="2">
    <source>
        <dbReference type="EMBL" id="MBB5327467.1"/>
    </source>
</evidence>
<evidence type="ECO:0000313" key="3">
    <source>
        <dbReference type="Proteomes" id="UP000535182"/>
    </source>
</evidence>
<dbReference type="Gene3D" id="3.40.50.10420">
    <property type="entry name" value="NagB/RpiA/CoA transferase-like"/>
    <property type="match status" value="1"/>
</dbReference>
<dbReference type="SUPFAM" id="SSF100950">
    <property type="entry name" value="NagB/RpiA/CoA transferase-like"/>
    <property type="match status" value="1"/>
</dbReference>
<dbReference type="Proteomes" id="UP000535182">
    <property type="component" value="Unassembled WGS sequence"/>
</dbReference>
<accession>A0A9X0QBS3</accession>
<feature type="domain" description="LUD" evidence="1">
    <location>
        <begin position="100"/>
        <end position="198"/>
    </location>
</feature>
<dbReference type="InterPro" id="IPR024185">
    <property type="entry name" value="FTHF_cligase-like_sf"/>
</dbReference>
<protein>
    <submittedName>
        <fullName evidence="2">L-lactate dehydrogenase complex protein LldG</fullName>
    </submittedName>
</protein>
<dbReference type="PANTHER" id="PTHR43682">
    <property type="entry name" value="LACTATE UTILIZATION PROTEIN C"/>
    <property type="match status" value="1"/>
</dbReference>
<dbReference type="Pfam" id="PF02589">
    <property type="entry name" value="LUD_dom"/>
    <property type="match status" value="1"/>
</dbReference>
<reference evidence="2 3" key="1">
    <citation type="submission" date="2020-08" db="EMBL/GenBank/DDBJ databases">
        <title>Genomic Encyclopedia of Type Strains, Phase IV (KMG-V): Genome sequencing to study the core and pangenomes of soil and plant-associated prokaryotes.</title>
        <authorList>
            <person name="Whitman W."/>
        </authorList>
    </citation>
    <scope>NUCLEOTIDE SEQUENCE [LARGE SCALE GENOMIC DNA]</scope>
    <source>
        <strain evidence="2 3">X5P2</strain>
    </source>
</reference>
<dbReference type="PANTHER" id="PTHR43682:SF1">
    <property type="entry name" value="LACTATE UTILIZATION PROTEIN C"/>
    <property type="match status" value="1"/>
</dbReference>
<dbReference type="AlphaFoldDB" id="A0A9X0QBS3"/>
<dbReference type="InterPro" id="IPR037171">
    <property type="entry name" value="NagB/RpiA_transferase-like"/>
</dbReference>
<organism evidence="2 3">
    <name type="scientific">Tunturiibacter gelidiferens</name>
    <dbReference type="NCBI Taxonomy" id="3069689"/>
    <lineage>
        <taxon>Bacteria</taxon>
        <taxon>Pseudomonadati</taxon>
        <taxon>Acidobacteriota</taxon>
        <taxon>Terriglobia</taxon>
        <taxon>Terriglobales</taxon>
        <taxon>Acidobacteriaceae</taxon>
        <taxon>Tunturiibacter</taxon>
    </lineage>
</organism>
<dbReference type="RefSeq" id="WP_183974182.1">
    <property type="nucleotide sequence ID" value="NZ_JACHEB010000002.1"/>
</dbReference>
<sequence length="202" mass="21923">METTSSREVILKGIRYSNLFLIKQEAEAPQIPVFQRADTPLKPEFEVHLQKAGGVAHDVSSVAEVETKLAVLHPEAMVICSAVPEIAGTRKVTEVHDPHELADVDVGIVRAQFGVAESGAVWLTQEDLVVDALGFLSQHLIVLLDPNEIVSDMHAAYLRVRLDETAFGCFMMGPSATADVEATLVHGAQGARSLNIFFLPPM</sequence>
<dbReference type="EMBL" id="JACHEB010000002">
    <property type="protein sequence ID" value="MBB5327467.1"/>
    <property type="molecule type" value="Genomic_DNA"/>
</dbReference>